<dbReference type="EMBL" id="CM051396">
    <property type="protein sequence ID" value="KAJ4722979.1"/>
    <property type="molecule type" value="Genomic_DNA"/>
</dbReference>
<name>A0ACC1YHX6_MELAZ</name>
<dbReference type="Proteomes" id="UP001164539">
    <property type="component" value="Chromosome 3"/>
</dbReference>
<evidence type="ECO:0000313" key="1">
    <source>
        <dbReference type="EMBL" id="KAJ4722979.1"/>
    </source>
</evidence>
<evidence type="ECO:0000313" key="2">
    <source>
        <dbReference type="Proteomes" id="UP001164539"/>
    </source>
</evidence>
<proteinExistence type="predicted"/>
<comment type="caution">
    <text evidence="1">The sequence shown here is derived from an EMBL/GenBank/DDBJ whole genome shotgun (WGS) entry which is preliminary data.</text>
</comment>
<gene>
    <name evidence="1" type="ORF">OWV82_006400</name>
</gene>
<reference evidence="1 2" key="1">
    <citation type="journal article" date="2023" name="Science">
        <title>Complex scaffold remodeling in plant triterpene biosynthesis.</title>
        <authorList>
            <person name="De La Pena R."/>
            <person name="Hodgson H."/>
            <person name="Liu J.C."/>
            <person name="Stephenson M.J."/>
            <person name="Martin A.C."/>
            <person name="Owen C."/>
            <person name="Harkess A."/>
            <person name="Leebens-Mack J."/>
            <person name="Jimenez L.E."/>
            <person name="Osbourn A."/>
            <person name="Sattely E.S."/>
        </authorList>
    </citation>
    <scope>NUCLEOTIDE SEQUENCE [LARGE SCALE GENOMIC DNA]</scope>
    <source>
        <strain evidence="2">cv. JPN11</strain>
        <tissue evidence="1">Leaf</tissue>
    </source>
</reference>
<organism evidence="1 2">
    <name type="scientific">Melia azedarach</name>
    <name type="common">Chinaberry tree</name>
    <dbReference type="NCBI Taxonomy" id="155640"/>
    <lineage>
        <taxon>Eukaryota</taxon>
        <taxon>Viridiplantae</taxon>
        <taxon>Streptophyta</taxon>
        <taxon>Embryophyta</taxon>
        <taxon>Tracheophyta</taxon>
        <taxon>Spermatophyta</taxon>
        <taxon>Magnoliopsida</taxon>
        <taxon>eudicotyledons</taxon>
        <taxon>Gunneridae</taxon>
        <taxon>Pentapetalae</taxon>
        <taxon>rosids</taxon>
        <taxon>malvids</taxon>
        <taxon>Sapindales</taxon>
        <taxon>Meliaceae</taxon>
        <taxon>Melia</taxon>
    </lineage>
</organism>
<accession>A0ACC1YHX6</accession>
<keyword evidence="2" id="KW-1185">Reference proteome</keyword>
<protein>
    <submittedName>
        <fullName evidence="1">Pectinesterase</fullName>
    </submittedName>
</protein>
<sequence>MSFGNDSQQNKRKKITIISISSLVLVAMVVGAAVGINRNSTEEDRKHEGSGQIATSSKAIKSICQPTDYRQTCETSLTKSAPNETDPKELIKVGLRLAMDEIKAAMKNSTTLKEAPRDPRTKQALENCQHLMDYAVNDLNSSITHMNAADITKMHNYVEDLRVWLTGAITFQESCIYEFHNITGSDAGDKVKKMLNTSRELTANGLDMVTKFSSVIKSFNAQNTRRRLFSEDDEIPSWVGEGRRRLLAETPATIKPNVIVAQDGSGKYKTISEALHEVPVKNPTNKTFVIYIKEGIYSEYVTVTKQMNNVMFIGDGPTRTKVTGNKNYVDGTQTMNTATVAIVGANFMAKDMGFENTAGAEKHQAVALRVQSDNSVFYNCQMDAFQDTLYVHAHRQFYRDCTISGTIDFVFGDAAAVLQNCKLIIRKPMKGQSCIVTAQGRTKANAVSGIILQNCTITAENDYYPVKNKNKAYLGRPWKEYSRTIVMQSDIEDIIQPEGWLPWNGDFALNTCWYAEFGNRGAGSVQTKRVTWPGIKKITPEQAADFAVGKFYTDEFIKPTGVPYTVGMMNV</sequence>